<dbReference type="SUPFAM" id="SSF140125">
    <property type="entry name" value="Rabenosyn-5 Rab-binding domain-like"/>
    <property type="match status" value="1"/>
</dbReference>
<reference evidence="6" key="1">
    <citation type="submission" date="2013-11" db="EMBL/GenBank/DDBJ databases">
        <authorList>
            <person name="Aslett M."/>
        </authorList>
    </citation>
    <scope>NUCLEOTIDE SEQUENCE [LARGE SCALE GENOMIC DNA]</scope>
    <source>
        <strain evidence="6">Edinburgh</strain>
    </source>
</reference>
<evidence type="ECO:0000256" key="1">
    <source>
        <dbReference type="ARBA" id="ARBA00022723"/>
    </source>
</evidence>
<evidence type="ECO:0000256" key="3">
    <source>
        <dbReference type="ARBA" id="ARBA00022833"/>
    </source>
</evidence>
<accession>A0A5S6QW56</accession>
<evidence type="ECO:0000313" key="7">
    <source>
        <dbReference type="WBParaSite" id="TMUE_3000011339.1"/>
    </source>
</evidence>
<keyword evidence="2 4" id="KW-0863">Zinc-finger</keyword>
<dbReference type="PROSITE" id="PS50178">
    <property type="entry name" value="ZF_FYVE"/>
    <property type="match status" value="1"/>
</dbReference>
<evidence type="ECO:0000256" key="2">
    <source>
        <dbReference type="ARBA" id="ARBA00022771"/>
    </source>
</evidence>
<dbReference type="SMART" id="SM00064">
    <property type="entry name" value="FYVE"/>
    <property type="match status" value="1"/>
</dbReference>
<dbReference type="InterPro" id="IPR052727">
    <property type="entry name" value="Rab4/Rab5_effector"/>
</dbReference>
<dbReference type="PANTHER" id="PTHR13510:SF44">
    <property type="entry name" value="RABENOSYN-5"/>
    <property type="match status" value="1"/>
</dbReference>
<evidence type="ECO:0000256" key="4">
    <source>
        <dbReference type="PROSITE-ProRule" id="PRU00091"/>
    </source>
</evidence>
<name>A0A5S6QW56_TRIMR</name>
<organism evidence="6 7">
    <name type="scientific">Trichuris muris</name>
    <name type="common">Mouse whipworm</name>
    <dbReference type="NCBI Taxonomy" id="70415"/>
    <lineage>
        <taxon>Eukaryota</taxon>
        <taxon>Metazoa</taxon>
        <taxon>Ecdysozoa</taxon>
        <taxon>Nematoda</taxon>
        <taxon>Enoplea</taxon>
        <taxon>Dorylaimia</taxon>
        <taxon>Trichinellida</taxon>
        <taxon>Trichuridae</taxon>
        <taxon>Trichuris</taxon>
    </lineage>
</organism>
<keyword evidence="6" id="KW-1185">Reference proteome</keyword>
<dbReference type="InterPro" id="IPR013087">
    <property type="entry name" value="Znf_C2H2_type"/>
</dbReference>
<dbReference type="SUPFAM" id="SSF57903">
    <property type="entry name" value="FYVE/PHD zinc finger"/>
    <property type="match status" value="1"/>
</dbReference>
<reference evidence="6" key="2">
    <citation type="submission" date="2014-03" db="EMBL/GenBank/DDBJ databases">
        <title>The whipworm genome and dual-species transcriptomics of an intimate host-pathogen interaction.</title>
        <authorList>
            <person name="Foth B.J."/>
            <person name="Tsai I.J."/>
            <person name="Reid A.J."/>
            <person name="Bancroft A.J."/>
            <person name="Nichol S."/>
            <person name="Tracey A."/>
            <person name="Holroyd N."/>
            <person name="Cotton J.A."/>
            <person name="Stanley E.J."/>
            <person name="Zarowiecki M."/>
            <person name="Liu J.Z."/>
            <person name="Huckvale T."/>
            <person name="Cooper P.J."/>
            <person name="Grencis R.K."/>
            <person name="Berriman M."/>
        </authorList>
    </citation>
    <scope>NUCLEOTIDE SEQUENCE [LARGE SCALE GENOMIC DNA]</scope>
    <source>
        <strain evidence="6">Edinburgh</strain>
    </source>
</reference>
<dbReference type="InterPro" id="IPR021565">
    <property type="entry name" value="Rbsn_Rab-bd"/>
</dbReference>
<keyword evidence="3" id="KW-0862">Zinc</keyword>
<dbReference type="InterPro" id="IPR013083">
    <property type="entry name" value="Znf_RING/FYVE/PHD"/>
</dbReference>
<dbReference type="InterPro" id="IPR017455">
    <property type="entry name" value="Znf_FYVE-rel"/>
</dbReference>
<evidence type="ECO:0000259" key="5">
    <source>
        <dbReference type="PROSITE" id="PS50178"/>
    </source>
</evidence>
<dbReference type="Pfam" id="PF11464">
    <property type="entry name" value="Rbsn"/>
    <property type="match status" value="1"/>
</dbReference>
<dbReference type="Proteomes" id="UP000046395">
    <property type="component" value="Unassembled WGS sequence"/>
</dbReference>
<dbReference type="Gene3D" id="4.10.860.20">
    <property type="entry name" value="Rabenosyn, Rab binding domain"/>
    <property type="match status" value="1"/>
</dbReference>
<reference evidence="7" key="3">
    <citation type="submission" date="2019-12" db="UniProtKB">
        <authorList>
            <consortium name="WormBaseParasite"/>
        </authorList>
    </citation>
    <scope>IDENTIFICATION</scope>
</reference>
<dbReference type="InterPro" id="IPR011011">
    <property type="entry name" value="Znf_FYVE_PHD"/>
</dbReference>
<evidence type="ECO:0000313" key="8">
    <source>
        <dbReference type="WBParaSite" id="TMUE_3000011339.2"/>
    </source>
</evidence>
<sequence length="503" mass="56849">MNDPLDVVHEGFLCPVCKKNCFSTTQLQLHFNDAHGEVAQTEAPASQLRDLFGWAKNRIFKQEAQKVAIQPSTSSETILGVSTSLTRYFKKLRSANVDQSVVQTNKLIIRLDKLVNGTVSASDSAGKRAFEKEVVPWISNEEARQCAFCGASFSLSRRRHHCRLCGSVQCGRCSVFMPIMFAQRLVNPAFAATSKLEDGLLKSSGSSSSLNTIEKFSAGAQLMLKAGRLLTGWKRFTQEAADKYDIDATQLAKERENTIRICRECDKLLLRRQRQQEQSSEQPFIVTQYENFVSLVNEVKKKHQSYLKVNESLCAGEAVYELDFGHQLRNKIINMLKQVDSLSENILSLTPAEAGTRWSSQQLLLQRNIRLFAVDFIQRTTSELPSLPSANQFKEISAERKENIRQDFDRTSRKYAEIMDEGRELRNALQSHGKSVYGPLSNGQLDNVEDPLQQQITLIRKYIKQAAMSGDVYEVDALKKNLDELEAEFAGRRNAWSDESQLL</sequence>
<feature type="domain" description="FYVE-type" evidence="5">
    <location>
        <begin position="140"/>
        <end position="174"/>
    </location>
</feature>
<keyword evidence="1" id="KW-0479">Metal-binding</keyword>
<protein>
    <submittedName>
        <fullName evidence="7 8">FYVE-type domain-containing protein</fullName>
    </submittedName>
</protein>
<dbReference type="Gene3D" id="3.30.40.10">
    <property type="entry name" value="Zinc/RING finger domain, C3HC4 (zinc finger)"/>
    <property type="match status" value="1"/>
</dbReference>
<dbReference type="InterPro" id="IPR000306">
    <property type="entry name" value="Znf_FYVE"/>
</dbReference>
<dbReference type="GO" id="GO:0008270">
    <property type="term" value="F:zinc ion binding"/>
    <property type="evidence" value="ECO:0007669"/>
    <property type="project" value="UniProtKB-KW"/>
</dbReference>
<dbReference type="AlphaFoldDB" id="A0A5S6QW56"/>
<dbReference type="WBParaSite" id="TMUE_3000011339.1">
    <property type="protein sequence ID" value="TMUE_3000011339.1"/>
    <property type="gene ID" value="WBGene00292168"/>
</dbReference>
<dbReference type="PANTHER" id="PTHR13510">
    <property type="entry name" value="FYVE-FINGER-CONTAINING RAB5 EFFECTOR PROTEIN RABENOSYN-5-RELATED"/>
    <property type="match status" value="1"/>
</dbReference>
<dbReference type="STRING" id="70415.A0A5S6QW56"/>
<dbReference type="Pfam" id="PF01363">
    <property type="entry name" value="FYVE"/>
    <property type="match status" value="1"/>
</dbReference>
<dbReference type="WBParaSite" id="TMUE_3000011339.2">
    <property type="protein sequence ID" value="TMUE_3000011339.2"/>
    <property type="gene ID" value="WBGene00292168"/>
</dbReference>
<dbReference type="PROSITE" id="PS00028">
    <property type="entry name" value="ZINC_FINGER_C2H2_1"/>
    <property type="match status" value="1"/>
</dbReference>
<proteinExistence type="predicted"/>
<evidence type="ECO:0000313" key="6">
    <source>
        <dbReference type="Proteomes" id="UP000046395"/>
    </source>
</evidence>
<dbReference type="InterPro" id="IPR036531">
    <property type="entry name" value="Rbsn_Rab-bd_sf"/>
</dbReference>